<name>W7QNU2_9ALTE</name>
<protein>
    <recommendedName>
        <fullName evidence="3">Diguanylate cyclase</fullName>
    </recommendedName>
</protein>
<proteinExistence type="predicted"/>
<dbReference type="STRING" id="1328313.DS2_07363"/>
<organism evidence="1 2">
    <name type="scientific">Catenovulum agarivorans DS-2</name>
    <dbReference type="NCBI Taxonomy" id="1328313"/>
    <lineage>
        <taxon>Bacteria</taxon>
        <taxon>Pseudomonadati</taxon>
        <taxon>Pseudomonadota</taxon>
        <taxon>Gammaproteobacteria</taxon>
        <taxon>Alteromonadales</taxon>
        <taxon>Alteromonadaceae</taxon>
        <taxon>Catenovulum</taxon>
    </lineage>
</organism>
<gene>
    <name evidence="1" type="ORF">DS2_07363</name>
</gene>
<evidence type="ECO:0000313" key="1">
    <source>
        <dbReference type="EMBL" id="EWH10632.1"/>
    </source>
</evidence>
<accession>W7QNU2</accession>
<evidence type="ECO:0000313" key="2">
    <source>
        <dbReference type="Proteomes" id="UP000019276"/>
    </source>
</evidence>
<evidence type="ECO:0008006" key="3">
    <source>
        <dbReference type="Google" id="ProtNLM"/>
    </source>
</evidence>
<dbReference type="Proteomes" id="UP000019276">
    <property type="component" value="Unassembled WGS sequence"/>
</dbReference>
<keyword evidence="2" id="KW-1185">Reference proteome</keyword>
<comment type="caution">
    <text evidence="1">The sequence shown here is derived from an EMBL/GenBank/DDBJ whole genome shotgun (WGS) entry which is preliminary data.</text>
</comment>
<reference evidence="1 2" key="1">
    <citation type="journal article" date="2014" name="Genome Announc.">
        <title>Draft Genome Sequence of the Agar-Degrading Bacterium Catenovulum sp. Strain DS-2, Isolated from Intestines of Haliotis diversicolor.</title>
        <authorList>
            <person name="Shan D."/>
            <person name="Li X."/>
            <person name="Gu Z."/>
            <person name="Wei G."/>
            <person name="Gao Z."/>
            <person name="Shao Z."/>
        </authorList>
    </citation>
    <scope>NUCLEOTIDE SEQUENCE [LARGE SCALE GENOMIC DNA]</scope>
    <source>
        <strain evidence="1 2">DS-2</strain>
    </source>
</reference>
<sequence length="189" mass="21545">MLISTPLWSIAKDNLLARLNQQYQQTLIDNHMGVMRQLAQHKLTLDLLQQRNQNPLPLTKILEIDKNWSNNQFWHNQVTNNPITEKFAKLVQAKLYGFSELMLVDTAGALVAAYPLTSDFWQGDEEKFIVAMNKQMFSVTSANWDHSTQRYSFFVTVPIQQDNLSLGALIAGLAVTPQYMQSLSKASQD</sequence>
<dbReference type="EMBL" id="ARZY01000010">
    <property type="protein sequence ID" value="EWH10632.1"/>
    <property type="molecule type" value="Genomic_DNA"/>
</dbReference>
<dbReference type="AlphaFoldDB" id="W7QNU2"/>